<organism evidence="1">
    <name type="scientific">Arundo donax</name>
    <name type="common">Giant reed</name>
    <name type="synonym">Donax arundinaceus</name>
    <dbReference type="NCBI Taxonomy" id="35708"/>
    <lineage>
        <taxon>Eukaryota</taxon>
        <taxon>Viridiplantae</taxon>
        <taxon>Streptophyta</taxon>
        <taxon>Embryophyta</taxon>
        <taxon>Tracheophyta</taxon>
        <taxon>Spermatophyta</taxon>
        <taxon>Magnoliopsida</taxon>
        <taxon>Liliopsida</taxon>
        <taxon>Poales</taxon>
        <taxon>Poaceae</taxon>
        <taxon>PACMAD clade</taxon>
        <taxon>Arundinoideae</taxon>
        <taxon>Arundineae</taxon>
        <taxon>Arundo</taxon>
    </lineage>
</organism>
<accession>A0A0A9FDP5</accession>
<protein>
    <submittedName>
        <fullName evidence="1">Uncharacterized protein</fullName>
    </submittedName>
</protein>
<sequence>MLDIPTWPLRSPMKSFSPLGTLLIMSSRFSHDSFLVLSLWPT</sequence>
<name>A0A0A9FDP5_ARUDO</name>
<evidence type="ECO:0000313" key="1">
    <source>
        <dbReference type="EMBL" id="JAE11110.1"/>
    </source>
</evidence>
<dbReference type="AlphaFoldDB" id="A0A0A9FDP5"/>
<reference evidence="1" key="1">
    <citation type="submission" date="2014-09" db="EMBL/GenBank/DDBJ databases">
        <authorList>
            <person name="Magalhaes I.L.F."/>
            <person name="Oliveira U."/>
            <person name="Santos F.R."/>
            <person name="Vidigal T.H.D.A."/>
            <person name="Brescovit A.D."/>
            <person name="Santos A.J."/>
        </authorList>
    </citation>
    <scope>NUCLEOTIDE SEQUENCE</scope>
    <source>
        <tissue evidence="1">Shoot tissue taken approximately 20 cm above the soil surface</tissue>
    </source>
</reference>
<proteinExistence type="predicted"/>
<dbReference type="EMBL" id="GBRH01186786">
    <property type="protein sequence ID" value="JAE11110.1"/>
    <property type="molecule type" value="Transcribed_RNA"/>
</dbReference>
<reference evidence="1" key="2">
    <citation type="journal article" date="2015" name="Data Brief">
        <title>Shoot transcriptome of the giant reed, Arundo donax.</title>
        <authorList>
            <person name="Barrero R.A."/>
            <person name="Guerrero F.D."/>
            <person name="Moolhuijzen P."/>
            <person name="Goolsby J.A."/>
            <person name="Tidwell J."/>
            <person name="Bellgard S.E."/>
            <person name="Bellgard M.I."/>
        </authorList>
    </citation>
    <scope>NUCLEOTIDE SEQUENCE</scope>
    <source>
        <tissue evidence="1">Shoot tissue taken approximately 20 cm above the soil surface</tissue>
    </source>
</reference>